<keyword evidence="1" id="KW-0472">Membrane</keyword>
<dbReference type="EMBL" id="LIZT01000031">
    <property type="protein sequence ID" value="KPJ50077.1"/>
    <property type="molecule type" value="Genomic_DNA"/>
</dbReference>
<keyword evidence="1" id="KW-1133">Transmembrane helix</keyword>
<accession>A0A0S7WIT3</accession>
<evidence type="ECO:0000256" key="1">
    <source>
        <dbReference type="SAM" id="Phobius"/>
    </source>
</evidence>
<evidence type="ECO:0000313" key="3">
    <source>
        <dbReference type="EMBL" id="KPJ50077.1"/>
    </source>
</evidence>
<dbReference type="AlphaFoldDB" id="A0A0S7WIT3"/>
<gene>
    <name evidence="3" type="ORF">AMJ40_03810</name>
</gene>
<keyword evidence="1" id="KW-0812">Transmembrane</keyword>
<evidence type="ECO:0000259" key="2">
    <source>
        <dbReference type="Pfam" id="PF18902"/>
    </source>
</evidence>
<reference evidence="3 4" key="1">
    <citation type="journal article" date="2015" name="Microbiome">
        <title>Genomic resolution of linkages in carbon, nitrogen, and sulfur cycling among widespread estuary sediment bacteria.</title>
        <authorList>
            <person name="Baker B.J."/>
            <person name="Lazar C.S."/>
            <person name="Teske A.P."/>
            <person name="Dick G.J."/>
        </authorList>
    </citation>
    <scope>NUCLEOTIDE SEQUENCE [LARGE SCALE GENOMIC DNA]</scope>
    <source>
        <strain evidence="3">DG_26</strain>
    </source>
</reference>
<organism evidence="3 4">
    <name type="scientific">candidate division TA06 bacterium DG_26</name>
    <dbReference type="NCBI Taxonomy" id="1703771"/>
    <lineage>
        <taxon>Bacteria</taxon>
        <taxon>Bacteria division TA06</taxon>
    </lineage>
</organism>
<feature type="domain" description="DUF5658" evidence="2">
    <location>
        <begin position="9"/>
        <end position="90"/>
    </location>
</feature>
<evidence type="ECO:0000313" key="4">
    <source>
        <dbReference type="Proteomes" id="UP000051124"/>
    </source>
</evidence>
<comment type="caution">
    <text evidence="3">The sequence shown here is derived from an EMBL/GenBank/DDBJ whole genome shotgun (WGS) entry which is preliminary data.</text>
</comment>
<feature type="transmembrane region" description="Helical" evidence="1">
    <location>
        <begin position="42"/>
        <end position="65"/>
    </location>
</feature>
<dbReference type="InterPro" id="IPR043717">
    <property type="entry name" value="DUF5658"/>
</dbReference>
<dbReference type="Pfam" id="PF18902">
    <property type="entry name" value="DUF5658"/>
    <property type="match status" value="1"/>
</dbReference>
<feature type="transmembrane region" description="Helical" evidence="1">
    <location>
        <begin position="77"/>
        <end position="102"/>
    </location>
</feature>
<protein>
    <recommendedName>
        <fullName evidence="2">DUF5658 domain-containing protein</fullName>
    </recommendedName>
</protein>
<dbReference type="Proteomes" id="UP000051124">
    <property type="component" value="Unassembled WGS sequence"/>
</dbReference>
<proteinExistence type="predicted"/>
<sequence>MVESILFLLLVVLQLTDATLTELFYHRWGEGNPLMQAVIERTGFTGLYLVKGIVILGVLIIAYIAQMHHKYLPAVRFALLLGVLIEILAVGSWVFRFLFYLMSS</sequence>
<name>A0A0S7WIT3_UNCT6</name>